<dbReference type="AlphaFoldDB" id="A0A645F9G3"/>
<reference evidence="1" key="1">
    <citation type="submission" date="2019-08" db="EMBL/GenBank/DDBJ databases">
        <authorList>
            <person name="Kucharzyk K."/>
            <person name="Murdoch R.W."/>
            <person name="Higgins S."/>
            <person name="Loffler F."/>
        </authorList>
    </citation>
    <scope>NUCLEOTIDE SEQUENCE</scope>
</reference>
<organism evidence="1">
    <name type="scientific">bioreactor metagenome</name>
    <dbReference type="NCBI Taxonomy" id="1076179"/>
    <lineage>
        <taxon>unclassified sequences</taxon>
        <taxon>metagenomes</taxon>
        <taxon>ecological metagenomes</taxon>
    </lineage>
</organism>
<accession>A0A645F9G3</accession>
<name>A0A645F9G3_9ZZZZ</name>
<evidence type="ECO:0000313" key="1">
    <source>
        <dbReference type="EMBL" id="MPN10877.1"/>
    </source>
</evidence>
<dbReference type="EMBL" id="VSSQ01057067">
    <property type="protein sequence ID" value="MPN10877.1"/>
    <property type="molecule type" value="Genomic_DNA"/>
</dbReference>
<sequence length="67" mass="7573">MMQKPKKGTAFHKVPFIGRREGYKHAFQGIGNKNPVVEKINFKSGDLIIHQFDDLGYPGRGFCHITA</sequence>
<proteinExistence type="predicted"/>
<comment type="caution">
    <text evidence="1">The sequence shown here is derived from an EMBL/GenBank/DDBJ whole genome shotgun (WGS) entry which is preliminary data.</text>
</comment>
<protein>
    <submittedName>
        <fullName evidence="1">Uncharacterized protein</fullName>
    </submittedName>
</protein>
<gene>
    <name evidence="1" type="ORF">SDC9_158174</name>
</gene>